<comment type="caution">
    <text evidence="3">The sequence shown here is derived from an EMBL/GenBank/DDBJ whole genome shotgun (WGS) entry which is preliminary data.</text>
</comment>
<protein>
    <recommendedName>
        <fullName evidence="5">Cell wall protein</fullName>
    </recommendedName>
</protein>
<dbReference type="GeneID" id="81358993"/>
<dbReference type="RefSeq" id="XP_056473380.1">
    <property type="nucleotide sequence ID" value="XM_056620014.1"/>
</dbReference>
<evidence type="ECO:0000256" key="1">
    <source>
        <dbReference type="SAM" id="MobiDB-lite"/>
    </source>
</evidence>
<gene>
    <name evidence="3" type="ORF">N7532_007521</name>
</gene>
<keyword evidence="2" id="KW-0732">Signal</keyword>
<organism evidence="3 4">
    <name type="scientific">Penicillium argentinense</name>
    <dbReference type="NCBI Taxonomy" id="1131581"/>
    <lineage>
        <taxon>Eukaryota</taxon>
        <taxon>Fungi</taxon>
        <taxon>Dikarya</taxon>
        <taxon>Ascomycota</taxon>
        <taxon>Pezizomycotina</taxon>
        <taxon>Eurotiomycetes</taxon>
        <taxon>Eurotiomycetidae</taxon>
        <taxon>Eurotiales</taxon>
        <taxon>Aspergillaceae</taxon>
        <taxon>Penicillium</taxon>
    </lineage>
</organism>
<dbReference type="EMBL" id="JAPQKI010000006">
    <property type="protein sequence ID" value="KAJ5095230.1"/>
    <property type="molecule type" value="Genomic_DNA"/>
</dbReference>
<evidence type="ECO:0008006" key="5">
    <source>
        <dbReference type="Google" id="ProtNLM"/>
    </source>
</evidence>
<name>A0A9W9F823_9EURO</name>
<dbReference type="Proteomes" id="UP001149074">
    <property type="component" value="Unassembled WGS sequence"/>
</dbReference>
<reference evidence="3" key="1">
    <citation type="submission" date="2022-11" db="EMBL/GenBank/DDBJ databases">
        <authorList>
            <person name="Petersen C."/>
        </authorList>
    </citation>
    <scope>NUCLEOTIDE SEQUENCE</scope>
    <source>
        <strain evidence="3">IBT 30761</strain>
    </source>
</reference>
<evidence type="ECO:0000313" key="4">
    <source>
        <dbReference type="Proteomes" id="UP001149074"/>
    </source>
</evidence>
<evidence type="ECO:0000256" key="2">
    <source>
        <dbReference type="SAM" id="SignalP"/>
    </source>
</evidence>
<sequence length="151" mass="16175">MTRLNLSFLAAFLVLAVCAMSLPTKRDEGHGFGLEKALSGLEKIPKIMEALDPKDTKDNQNQDDKHAPADDTKKTEEKADEKADEKTEKPVANKEEKEVDTKTPTATEKKPYTGKFATPTATHTDKPSSKPNALGAIPIVGGILGGTGTSL</sequence>
<feature type="compositionally biased region" description="Basic and acidic residues" evidence="1">
    <location>
        <begin position="45"/>
        <end position="111"/>
    </location>
</feature>
<feature type="region of interest" description="Disordered" evidence="1">
    <location>
        <begin position="45"/>
        <end position="151"/>
    </location>
</feature>
<feature type="chain" id="PRO_5040874244" description="Cell wall protein" evidence="2">
    <location>
        <begin position="22"/>
        <end position="151"/>
    </location>
</feature>
<dbReference type="OrthoDB" id="4368889at2759"/>
<feature type="compositionally biased region" description="Gly residues" evidence="1">
    <location>
        <begin position="142"/>
        <end position="151"/>
    </location>
</feature>
<feature type="signal peptide" evidence="2">
    <location>
        <begin position="1"/>
        <end position="21"/>
    </location>
</feature>
<proteinExistence type="predicted"/>
<accession>A0A9W9F823</accession>
<evidence type="ECO:0000313" key="3">
    <source>
        <dbReference type="EMBL" id="KAJ5095230.1"/>
    </source>
</evidence>
<reference evidence="3" key="2">
    <citation type="journal article" date="2023" name="IMA Fungus">
        <title>Comparative genomic study of the Penicillium genus elucidates a diverse pangenome and 15 lateral gene transfer events.</title>
        <authorList>
            <person name="Petersen C."/>
            <person name="Sorensen T."/>
            <person name="Nielsen M.R."/>
            <person name="Sondergaard T.E."/>
            <person name="Sorensen J.L."/>
            <person name="Fitzpatrick D.A."/>
            <person name="Frisvad J.C."/>
            <person name="Nielsen K.L."/>
        </authorList>
    </citation>
    <scope>NUCLEOTIDE SEQUENCE</scope>
    <source>
        <strain evidence="3">IBT 30761</strain>
    </source>
</reference>
<dbReference type="AlphaFoldDB" id="A0A9W9F823"/>
<keyword evidence="4" id="KW-1185">Reference proteome</keyword>